<dbReference type="NCBIfam" id="TIGR03373">
    <property type="entry name" value="VI_minor_4"/>
    <property type="match status" value="1"/>
</dbReference>
<dbReference type="InterPro" id="IPR038225">
    <property type="entry name" value="TagF_sf"/>
</dbReference>
<dbReference type="AlphaFoldDB" id="A0A0S2DHJ2"/>
<proteinExistence type="predicted"/>
<dbReference type="InterPro" id="IPR017748">
    <property type="entry name" value="TagF"/>
</dbReference>
<dbReference type="EMBL" id="CP013140">
    <property type="protein sequence ID" value="ALN57936.1"/>
    <property type="molecule type" value="Genomic_DNA"/>
</dbReference>
<protein>
    <submittedName>
        <fullName evidence="1">Type VI secretion-associated protein, BMA_A0400 family</fullName>
    </submittedName>
</protein>
<evidence type="ECO:0000313" key="1">
    <source>
        <dbReference type="EMBL" id="ALN57936.1"/>
    </source>
</evidence>
<dbReference type="PATRIC" id="fig|69.6.peg.2546"/>
<dbReference type="Gene3D" id="3.40.1730.10">
    <property type="entry name" value="pa0076 domain"/>
    <property type="match status" value="1"/>
</dbReference>
<dbReference type="Pfam" id="PF09867">
    <property type="entry name" value="TagF_N"/>
    <property type="match status" value="1"/>
</dbReference>
<accession>A0A0S2DHJ2</accession>
<reference evidence="1 2" key="1">
    <citation type="submission" date="2015-11" db="EMBL/GenBank/DDBJ databases">
        <title>Genome sequences of Lysobacter enzymogenes strain C3 and Lysobacter antibioticus ATCC 29479.</title>
        <authorList>
            <person name="Kobayashi D.Y."/>
        </authorList>
    </citation>
    <scope>NUCLEOTIDE SEQUENCE [LARGE SCALE GENOMIC DNA]</scope>
    <source>
        <strain evidence="1 2">C3</strain>
    </source>
</reference>
<gene>
    <name evidence="1" type="ORF">GLE_2587</name>
</gene>
<dbReference type="Proteomes" id="UP000061569">
    <property type="component" value="Chromosome"/>
</dbReference>
<organism evidence="1 2">
    <name type="scientific">Lysobacter enzymogenes</name>
    <dbReference type="NCBI Taxonomy" id="69"/>
    <lineage>
        <taxon>Bacteria</taxon>
        <taxon>Pseudomonadati</taxon>
        <taxon>Pseudomonadota</taxon>
        <taxon>Gammaproteobacteria</taxon>
        <taxon>Lysobacterales</taxon>
        <taxon>Lysobacteraceae</taxon>
        <taxon>Lysobacter</taxon>
    </lineage>
</organism>
<dbReference type="KEGG" id="lez:GLE_2587"/>
<sequence length="205" mass="22106">MSGLHATVGFYGKLPCVGDFVRRRLPDAFVAPWDAAMQRLLLSASGDDAPARDDASRWRFALAPGVCGDRAWIGCVGASRDRVGRAFPLVLAAPLAAAVPAWFDAAERLYAQALRGEFADVEAFDRACARLRADAADDPRLAAWRRAHAGDDGRRCSLWWRADAPARRGAWITGVGLAFAEGGRELDLAYAPLPAQRTDLVEADA</sequence>
<name>A0A0S2DHJ2_LYSEN</name>
<dbReference type="OrthoDB" id="9801841at2"/>
<dbReference type="RefSeq" id="WP_057947658.1">
    <property type="nucleotide sequence ID" value="NZ_CP110813.1"/>
</dbReference>
<dbReference type="STRING" id="69.GLE_2587"/>
<evidence type="ECO:0000313" key="2">
    <source>
        <dbReference type="Proteomes" id="UP000061569"/>
    </source>
</evidence>